<accession>A0A2M9C0K9</accession>
<dbReference type="AlphaFoldDB" id="A0A2M9C0K9"/>
<sequence>MRRESPLCLRRTEIARPDSGALSTTTRIASLRTCPLWTLHGQCSYTRFTPLNPASARVRNDPPSRNARTGILAAVGAPSATPSAEKPTRTAQCNCGAYTITGISSAYRYSMTLIAAVAHDSRISIAADTKVTYEDDAIASARVFDLALPKIVLLRDELAVAISGARPTELIRQLVVRRDQELGEIIEHLRGVEDAGFIVASLGGPSIWTVSDGAVERVAAGELELEGDDTAFDDFTMLFEDSRRASGAGPGLYMAMDSLAGPGPWGRHPSVGGYSLVAATSDDGFRFASRPTTIAPRAEEPARASSGDSDLRVSIRLPAGNSSWYQSLVLGGRGRTPGAVGIFVLQAQAGRLFTHDRPYEGVTLSASDADDFARLARERGQELHLIQNPLPPL</sequence>
<gene>
    <name evidence="1" type="ORF">CLV54_1552</name>
</gene>
<name>A0A2M9C0K9_9MICO</name>
<protein>
    <submittedName>
        <fullName evidence="1">Uncharacterized protein</fullName>
    </submittedName>
</protein>
<evidence type="ECO:0000313" key="1">
    <source>
        <dbReference type="EMBL" id="PJJ63873.1"/>
    </source>
</evidence>
<evidence type="ECO:0000313" key="2">
    <source>
        <dbReference type="Proteomes" id="UP000230161"/>
    </source>
</evidence>
<dbReference type="EMBL" id="PGFB01000002">
    <property type="protein sequence ID" value="PJJ63873.1"/>
    <property type="molecule type" value="Genomic_DNA"/>
</dbReference>
<keyword evidence="2" id="KW-1185">Reference proteome</keyword>
<comment type="caution">
    <text evidence="1">The sequence shown here is derived from an EMBL/GenBank/DDBJ whole genome shotgun (WGS) entry which is preliminary data.</text>
</comment>
<reference evidence="1 2" key="1">
    <citation type="submission" date="2017-11" db="EMBL/GenBank/DDBJ databases">
        <title>Genomic Encyclopedia of Archaeal and Bacterial Type Strains, Phase II (KMG-II): From Individual Species to Whole Genera.</title>
        <authorList>
            <person name="Goeker M."/>
        </authorList>
    </citation>
    <scope>NUCLEOTIDE SEQUENCE [LARGE SCALE GENOMIC DNA]</scope>
    <source>
        <strain evidence="1 2">DSM 25625</strain>
    </source>
</reference>
<proteinExistence type="predicted"/>
<organism evidence="1 2">
    <name type="scientific">Compostimonas suwonensis</name>
    <dbReference type="NCBI Taxonomy" id="1048394"/>
    <lineage>
        <taxon>Bacteria</taxon>
        <taxon>Bacillati</taxon>
        <taxon>Actinomycetota</taxon>
        <taxon>Actinomycetes</taxon>
        <taxon>Micrococcales</taxon>
        <taxon>Microbacteriaceae</taxon>
        <taxon>Compostimonas</taxon>
    </lineage>
</organism>
<dbReference type="Proteomes" id="UP000230161">
    <property type="component" value="Unassembled WGS sequence"/>
</dbReference>